<dbReference type="InterPro" id="IPR011050">
    <property type="entry name" value="Pectin_lyase_fold/virulence"/>
</dbReference>
<feature type="compositionally biased region" description="Polar residues" evidence="4">
    <location>
        <begin position="447"/>
        <end position="462"/>
    </location>
</feature>
<evidence type="ECO:0000256" key="1">
    <source>
        <dbReference type="ARBA" id="ARBA00004906"/>
    </source>
</evidence>
<sequence length="536" mass="57085">MRTSSISSVLFATASFASVTTTLLSTGSNIAIAQISSMSEETTLSENSISQVNVLFVNPSIGNDQQANGSESTPFKTITQALKVAKDNTVIRLGAGAYTVDNGERFPLIVKKNVAIQGDIAARGKGVIIQGGGEYLSRYYGSKNIGIVAAGNAKIAGVTVMNPNPRGYGLWIESKQPVVENSTFTGSTQDGVAVMGKATPKIHNNIFYQNGANGITVSGNSQPEIKENAFQNTGFGINIAQNASPQIISNKISQNRTGIVIQAASRPVLRNNNILDNKEDGIVVIAKAIPDLGNASNPGNNQFSLNGRYDINAQASKQEISAYGNSYTNKRIAGKVNQTATAAPSIAPVSQLPRIQPTRLDSLVRRNNTPLPQKPAALPTEQQINYVEVQPGTIEFSAPQAPQPIAPRTGQLPPNTPTSLPILKPAPTGESALLPVPTAKIPATKKSGINMSPPGTSPNPTTQIQARTTQLGSYKVIVEAVTPKEQELVKFIVPDAFRTRRQGKRVMQAGIFVSRDKARNLVKIFKNNGLRARIEE</sequence>
<dbReference type="Pfam" id="PF07602">
    <property type="entry name" value="DUF1565"/>
    <property type="match status" value="1"/>
</dbReference>
<evidence type="ECO:0000259" key="6">
    <source>
        <dbReference type="Pfam" id="PF07602"/>
    </source>
</evidence>
<dbReference type="SMART" id="SM00710">
    <property type="entry name" value="PbH1"/>
    <property type="match status" value="6"/>
</dbReference>
<dbReference type="InterPro" id="IPR012334">
    <property type="entry name" value="Pectin_lyas_fold"/>
</dbReference>
<evidence type="ECO:0000313" key="8">
    <source>
        <dbReference type="Proteomes" id="UP000218418"/>
    </source>
</evidence>
<dbReference type="InterPro" id="IPR011459">
    <property type="entry name" value="DUF1565"/>
</dbReference>
<dbReference type="InterPro" id="IPR022441">
    <property type="entry name" value="Para_beta_helix_rpt-2"/>
</dbReference>
<keyword evidence="2" id="KW-0677">Repeat</keyword>
<dbReference type="PANTHER" id="PTHR22990">
    <property type="entry name" value="F-BOX ONLY PROTEIN"/>
    <property type="match status" value="1"/>
</dbReference>
<feature type="signal peptide" evidence="5">
    <location>
        <begin position="1"/>
        <end position="17"/>
    </location>
</feature>
<protein>
    <recommendedName>
        <fullName evidence="6">DUF1565 domain-containing protein</fullName>
    </recommendedName>
</protein>
<dbReference type="AlphaFoldDB" id="A0A1Z4LJH3"/>
<keyword evidence="3" id="KW-0833">Ubl conjugation pathway</keyword>
<organism evidence="7 8">
    <name type="scientific">Calothrix parasitica NIES-267</name>
    <dbReference type="NCBI Taxonomy" id="1973488"/>
    <lineage>
        <taxon>Bacteria</taxon>
        <taxon>Bacillati</taxon>
        <taxon>Cyanobacteriota</taxon>
        <taxon>Cyanophyceae</taxon>
        <taxon>Nostocales</taxon>
        <taxon>Calotrichaceae</taxon>
        <taxon>Calothrix</taxon>
    </lineage>
</organism>
<accession>A0A1Z4LJH3</accession>
<dbReference type="SUPFAM" id="SSF51126">
    <property type="entry name" value="Pectin lyase-like"/>
    <property type="match status" value="1"/>
</dbReference>
<dbReference type="EMBL" id="AP018227">
    <property type="protein sequence ID" value="BAY81354.1"/>
    <property type="molecule type" value="Genomic_DNA"/>
</dbReference>
<dbReference type="InterPro" id="IPR006626">
    <property type="entry name" value="PbH1"/>
</dbReference>
<dbReference type="PANTHER" id="PTHR22990:SF15">
    <property type="entry name" value="F-BOX ONLY PROTEIN 10"/>
    <property type="match status" value="1"/>
</dbReference>
<feature type="chain" id="PRO_5012780418" description="DUF1565 domain-containing protein" evidence="5">
    <location>
        <begin position="18"/>
        <end position="536"/>
    </location>
</feature>
<dbReference type="InterPro" id="IPR051550">
    <property type="entry name" value="SCF-Subunits/Alg-Epimerases"/>
</dbReference>
<dbReference type="Proteomes" id="UP000218418">
    <property type="component" value="Chromosome"/>
</dbReference>
<evidence type="ECO:0000256" key="3">
    <source>
        <dbReference type="ARBA" id="ARBA00022786"/>
    </source>
</evidence>
<keyword evidence="8" id="KW-1185">Reference proteome</keyword>
<name>A0A1Z4LJH3_9CYAN</name>
<evidence type="ECO:0000256" key="2">
    <source>
        <dbReference type="ARBA" id="ARBA00022737"/>
    </source>
</evidence>
<comment type="pathway">
    <text evidence="1">Protein modification; protein ubiquitination.</text>
</comment>
<proteinExistence type="predicted"/>
<feature type="domain" description="DUF1565" evidence="6">
    <location>
        <begin position="61"/>
        <end position="327"/>
    </location>
</feature>
<dbReference type="NCBIfam" id="TIGR03804">
    <property type="entry name" value="para_beta_helix"/>
    <property type="match status" value="1"/>
</dbReference>
<reference evidence="7 8" key="1">
    <citation type="submission" date="2017-06" db="EMBL/GenBank/DDBJ databases">
        <title>Genome sequencing of cyanobaciteial culture collection at National Institute for Environmental Studies (NIES).</title>
        <authorList>
            <person name="Hirose Y."/>
            <person name="Shimura Y."/>
            <person name="Fujisawa T."/>
            <person name="Nakamura Y."/>
            <person name="Kawachi M."/>
        </authorList>
    </citation>
    <scope>NUCLEOTIDE SEQUENCE [LARGE SCALE GENOMIC DNA]</scope>
    <source>
        <strain evidence="7 8">NIES-267</strain>
    </source>
</reference>
<feature type="region of interest" description="Disordered" evidence="4">
    <location>
        <begin position="443"/>
        <end position="462"/>
    </location>
</feature>
<gene>
    <name evidence="7" type="ORF">NIES267_08300</name>
</gene>
<keyword evidence="5" id="KW-0732">Signal</keyword>
<dbReference type="Gene3D" id="2.160.20.10">
    <property type="entry name" value="Single-stranded right-handed beta-helix, Pectin lyase-like"/>
    <property type="match status" value="1"/>
</dbReference>
<evidence type="ECO:0000256" key="4">
    <source>
        <dbReference type="SAM" id="MobiDB-lite"/>
    </source>
</evidence>
<evidence type="ECO:0000256" key="5">
    <source>
        <dbReference type="SAM" id="SignalP"/>
    </source>
</evidence>
<evidence type="ECO:0000313" key="7">
    <source>
        <dbReference type="EMBL" id="BAY81354.1"/>
    </source>
</evidence>
<dbReference type="OrthoDB" id="9759810at2"/>